<dbReference type="SUPFAM" id="SSF142433">
    <property type="entry name" value="CinA-like"/>
    <property type="match status" value="1"/>
</dbReference>
<reference evidence="2" key="2">
    <citation type="journal article" date="2021" name="PeerJ">
        <title>Extensive microbial diversity within the chicken gut microbiome revealed by metagenomics and culture.</title>
        <authorList>
            <person name="Gilroy R."/>
            <person name="Ravi A."/>
            <person name="Getino M."/>
            <person name="Pursley I."/>
            <person name="Horton D.L."/>
            <person name="Alikhan N.F."/>
            <person name="Baker D."/>
            <person name="Gharbi K."/>
            <person name="Hall N."/>
            <person name="Watson M."/>
            <person name="Adriaenssens E.M."/>
            <person name="Foster-Nyarko E."/>
            <person name="Jarju S."/>
            <person name="Secka A."/>
            <person name="Antonio M."/>
            <person name="Oren A."/>
            <person name="Chaudhuri R.R."/>
            <person name="La Ragione R."/>
            <person name="Hildebrand F."/>
            <person name="Pallen M.J."/>
        </authorList>
    </citation>
    <scope>NUCLEOTIDE SEQUENCE</scope>
    <source>
        <strain evidence="2">CHK189-12415</strain>
    </source>
</reference>
<evidence type="ECO:0000313" key="2">
    <source>
        <dbReference type="EMBL" id="HIR60499.1"/>
    </source>
</evidence>
<evidence type="ECO:0000259" key="1">
    <source>
        <dbReference type="Pfam" id="PF02464"/>
    </source>
</evidence>
<protein>
    <submittedName>
        <fullName evidence="2">CinA family protein</fullName>
    </submittedName>
</protein>
<reference evidence="2" key="1">
    <citation type="submission" date="2020-10" db="EMBL/GenBank/DDBJ databases">
        <authorList>
            <person name="Gilroy R."/>
        </authorList>
    </citation>
    <scope>NUCLEOTIDE SEQUENCE</scope>
    <source>
        <strain evidence="2">CHK189-12415</strain>
    </source>
</reference>
<accession>A0A9D1DX82</accession>
<gene>
    <name evidence="2" type="ORF">IAB37_02860</name>
</gene>
<evidence type="ECO:0000313" key="3">
    <source>
        <dbReference type="Proteomes" id="UP000824241"/>
    </source>
</evidence>
<dbReference type="AlphaFoldDB" id="A0A9D1DX82"/>
<dbReference type="InterPro" id="IPR036653">
    <property type="entry name" value="CinA-like_C"/>
</dbReference>
<organism evidence="2 3">
    <name type="scientific">Candidatus Faecivivens stercoravium</name>
    <dbReference type="NCBI Taxonomy" id="2840803"/>
    <lineage>
        <taxon>Bacteria</taxon>
        <taxon>Bacillati</taxon>
        <taxon>Bacillota</taxon>
        <taxon>Clostridia</taxon>
        <taxon>Eubacteriales</taxon>
        <taxon>Oscillospiraceae</taxon>
        <taxon>Oscillospiraceae incertae sedis</taxon>
        <taxon>Candidatus Faecivivens</taxon>
    </lineage>
</organism>
<sequence length="179" mass="19178">MGKDMSQAVSYYDMFDKDKQTEVVRGLSRLHLTVAAAESCTGGLIAARLTDVPGASAVFHCGVVSYSNEIKTAVLGVKPETLRDFSAVSAETAAEMAAGVRRIAGADIAVAVTGNAGPEPSEGKPVGEVFISVLCGWHQETVRLNLKPEGRNTREQIRYMASEKAFDMILQALKMREGQ</sequence>
<dbReference type="Gene3D" id="3.90.950.20">
    <property type="entry name" value="CinA-like"/>
    <property type="match status" value="1"/>
</dbReference>
<dbReference type="NCBIfam" id="TIGR00199">
    <property type="entry name" value="PncC_domain"/>
    <property type="match status" value="1"/>
</dbReference>
<feature type="domain" description="CinA C-terminal" evidence="1">
    <location>
        <begin position="19"/>
        <end position="172"/>
    </location>
</feature>
<dbReference type="Proteomes" id="UP000824241">
    <property type="component" value="Unassembled WGS sequence"/>
</dbReference>
<dbReference type="Pfam" id="PF02464">
    <property type="entry name" value="CinA"/>
    <property type="match status" value="1"/>
</dbReference>
<dbReference type="EMBL" id="DVHA01000095">
    <property type="protein sequence ID" value="HIR60499.1"/>
    <property type="molecule type" value="Genomic_DNA"/>
</dbReference>
<comment type="caution">
    <text evidence="2">The sequence shown here is derived from an EMBL/GenBank/DDBJ whole genome shotgun (WGS) entry which is preliminary data.</text>
</comment>
<proteinExistence type="predicted"/>
<dbReference type="InterPro" id="IPR008136">
    <property type="entry name" value="CinA_C"/>
</dbReference>
<name>A0A9D1DX82_9FIRM</name>